<name>A0ABQ8SV92_PERAM</name>
<proteinExistence type="predicted"/>
<dbReference type="EMBL" id="JAJSOF020000019">
    <property type="protein sequence ID" value="KAJ4437764.1"/>
    <property type="molecule type" value="Genomic_DNA"/>
</dbReference>
<dbReference type="Gene3D" id="3.30.420.10">
    <property type="entry name" value="Ribonuclease H-like superfamily/Ribonuclease H"/>
    <property type="match status" value="1"/>
</dbReference>
<dbReference type="InterPro" id="IPR036397">
    <property type="entry name" value="RNaseH_sf"/>
</dbReference>
<protein>
    <recommendedName>
        <fullName evidence="3">Transposable element Tc1 transposase</fullName>
    </recommendedName>
</protein>
<organism evidence="1 2">
    <name type="scientific">Periplaneta americana</name>
    <name type="common">American cockroach</name>
    <name type="synonym">Blatta americana</name>
    <dbReference type="NCBI Taxonomy" id="6978"/>
    <lineage>
        <taxon>Eukaryota</taxon>
        <taxon>Metazoa</taxon>
        <taxon>Ecdysozoa</taxon>
        <taxon>Arthropoda</taxon>
        <taxon>Hexapoda</taxon>
        <taxon>Insecta</taxon>
        <taxon>Pterygota</taxon>
        <taxon>Neoptera</taxon>
        <taxon>Polyneoptera</taxon>
        <taxon>Dictyoptera</taxon>
        <taxon>Blattodea</taxon>
        <taxon>Blattoidea</taxon>
        <taxon>Blattidae</taxon>
        <taxon>Blattinae</taxon>
        <taxon>Periplaneta</taxon>
    </lineage>
</organism>
<reference evidence="1 2" key="1">
    <citation type="journal article" date="2022" name="Allergy">
        <title>Genome assembly and annotation of Periplaneta americana reveal a comprehensive cockroach allergen profile.</title>
        <authorList>
            <person name="Wang L."/>
            <person name="Xiong Q."/>
            <person name="Saelim N."/>
            <person name="Wang L."/>
            <person name="Nong W."/>
            <person name="Wan A.T."/>
            <person name="Shi M."/>
            <person name="Liu X."/>
            <person name="Cao Q."/>
            <person name="Hui J.H.L."/>
            <person name="Sookrung N."/>
            <person name="Leung T.F."/>
            <person name="Tungtrongchitr A."/>
            <person name="Tsui S.K.W."/>
        </authorList>
    </citation>
    <scope>NUCLEOTIDE SEQUENCE [LARGE SCALE GENOMIC DNA]</scope>
    <source>
        <strain evidence="1">PWHHKU_190912</strain>
    </source>
</reference>
<keyword evidence="2" id="KW-1185">Reference proteome</keyword>
<accession>A0ABQ8SV92</accession>
<evidence type="ECO:0000313" key="2">
    <source>
        <dbReference type="Proteomes" id="UP001148838"/>
    </source>
</evidence>
<evidence type="ECO:0008006" key="3">
    <source>
        <dbReference type="Google" id="ProtNLM"/>
    </source>
</evidence>
<dbReference type="Proteomes" id="UP001148838">
    <property type="component" value="Unassembled WGS sequence"/>
</dbReference>
<comment type="caution">
    <text evidence="1">The sequence shown here is derived from an EMBL/GenBank/DDBJ whole genome shotgun (WGS) entry which is preliminary data.</text>
</comment>
<gene>
    <name evidence="1" type="ORF">ANN_13702</name>
</gene>
<evidence type="ECO:0000313" key="1">
    <source>
        <dbReference type="EMBL" id="KAJ4437764.1"/>
    </source>
</evidence>
<sequence length="135" mass="15697">MFVKGTYVNDFILLRNMKIKAKIGGKRLLFFDESKFNVFGSDGRQMVWRKPKEEMKTKNLRATVKHGGGNVMIWGCMSASGVGEFVFIEDIIKKEDYLHLLQHNLVKSAEKLGIEKEFMFYQDNDPKHNSYIVQE</sequence>